<accession>A0AA39IZS4</accession>
<reference evidence="2" key="1">
    <citation type="submission" date="2023-06" db="EMBL/GenBank/DDBJ databases">
        <authorList>
            <consortium name="Lawrence Berkeley National Laboratory"/>
            <person name="Ahrendt S."/>
            <person name="Sahu N."/>
            <person name="Indic B."/>
            <person name="Wong-Bajracharya J."/>
            <person name="Merenyi Z."/>
            <person name="Ke H.-M."/>
            <person name="Monk M."/>
            <person name="Kocsube S."/>
            <person name="Drula E."/>
            <person name="Lipzen A."/>
            <person name="Balint B."/>
            <person name="Henrissat B."/>
            <person name="Andreopoulos B."/>
            <person name="Martin F.M."/>
            <person name="Harder C.B."/>
            <person name="Rigling D."/>
            <person name="Ford K.L."/>
            <person name="Foster G.D."/>
            <person name="Pangilinan J."/>
            <person name="Papanicolaou A."/>
            <person name="Barry K."/>
            <person name="LaButti K."/>
            <person name="Viragh M."/>
            <person name="Koriabine M."/>
            <person name="Yan M."/>
            <person name="Riley R."/>
            <person name="Champramary S."/>
            <person name="Plett K.L."/>
            <person name="Tsai I.J."/>
            <person name="Slot J."/>
            <person name="Sipos G."/>
            <person name="Plett J."/>
            <person name="Nagy L.G."/>
            <person name="Grigoriev I.V."/>
        </authorList>
    </citation>
    <scope>NUCLEOTIDE SEQUENCE</scope>
    <source>
        <strain evidence="2">FPL87.14</strain>
    </source>
</reference>
<evidence type="ECO:0000313" key="2">
    <source>
        <dbReference type="EMBL" id="KAK0433510.1"/>
    </source>
</evidence>
<feature type="transmembrane region" description="Helical" evidence="1">
    <location>
        <begin position="50"/>
        <end position="69"/>
    </location>
</feature>
<dbReference type="EMBL" id="JAUEPT010000080">
    <property type="protein sequence ID" value="KAK0433510.1"/>
    <property type="molecule type" value="Genomic_DNA"/>
</dbReference>
<comment type="caution">
    <text evidence="2">The sequence shown here is derived from an EMBL/GenBank/DDBJ whole genome shotgun (WGS) entry which is preliminary data.</text>
</comment>
<proteinExistence type="predicted"/>
<name>A0AA39IZS4_9AGAR</name>
<evidence type="ECO:0000256" key="1">
    <source>
        <dbReference type="SAM" id="Phobius"/>
    </source>
</evidence>
<gene>
    <name evidence="2" type="ORF">EV421DRAFT_2063124</name>
</gene>
<evidence type="ECO:0000313" key="3">
    <source>
        <dbReference type="Proteomes" id="UP001175226"/>
    </source>
</evidence>
<keyword evidence="1" id="KW-0812">Transmembrane</keyword>
<organism evidence="2 3">
    <name type="scientific">Armillaria borealis</name>
    <dbReference type="NCBI Taxonomy" id="47425"/>
    <lineage>
        <taxon>Eukaryota</taxon>
        <taxon>Fungi</taxon>
        <taxon>Dikarya</taxon>
        <taxon>Basidiomycota</taxon>
        <taxon>Agaricomycotina</taxon>
        <taxon>Agaricomycetes</taxon>
        <taxon>Agaricomycetidae</taxon>
        <taxon>Agaricales</taxon>
        <taxon>Marasmiineae</taxon>
        <taxon>Physalacriaceae</taxon>
        <taxon>Armillaria</taxon>
    </lineage>
</organism>
<sequence length="85" mass="9124">MFPILVGHVARILPPWLLTEIVGWITGIDSSELATMTFITSLLSSRYGQLLAVSMMSALAGLGACTLGTTRRQRYRNSKGALGSP</sequence>
<keyword evidence="3" id="KW-1185">Reference proteome</keyword>
<keyword evidence="1" id="KW-1133">Transmembrane helix</keyword>
<protein>
    <submittedName>
        <fullName evidence="2">Uncharacterized protein</fullName>
    </submittedName>
</protein>
<keyword evidence="1" id="KW-0472">Membrane</keyword>
<dbReference type="AlphaFoldDB" id="A0AA39IZS4"/>
<dbReference type="Proteomes" id="UP001175226">
    <property type="component" value="Unassembled WGS sequence"/>
</dbReference>